<feature type="region of interest" description="Disordered" evidence="1">
    <location>
        <begin position="89"/>
        <end position="129"/>
    </location>
</feature>
<feature type="compositionally biased region" description="Basic and acidic residues" evidence="1">
    <location>
        <begin position="1763"/>
        <end position="1781"/>
    </location>
</feature>
<feature type="compositionally biased region" description="Polar residues" evidence="1">
    <location>
        <begin position="1307"/>
        <end position="1316"/>
    </location>
</feature>
<feature type="region of interest" description="Disordered" evidence="1">
    <location>
        <begin position="1231"/>
        <end position="1255"/>
    </location>
</feature>
<feature type="compositionally biased region" description="Basic and acidic residues" evidence="1">
    <location>
        <begin position="243"/>
        <end position="254"/>
    </location>
</feature>
<feature type="compositionally biased region" description="Polar residues" evidence="1">
    <location>
        <begin position="1333"/>
        <end position="1352"/>
    </location>
</feature>
<feature type="compositionally biased region" description="Polar residues" evidence="1">
    <location>
        <begin position="1068"/>
        <end position="1080"/>
    </location>
</feature>
<feature type="region of interest" description="Disordered" evidence="1">
    <location>
        <begin position="1703"/>
        <end position="1799"/>
    </location>
</feature>
<gene>
    <name evidence="2" type="ORF">N0V91_005984</name>
</gene>
<feature type="compositionally biased region" description="Polar residues" evidence="1">
    <location>
        <begin position="923"/>
        <end position="939"/>
    </location>
</feature>
<feature type="compositionally biased region" description="Polar residues" evidence="1">
    <location>
        <begin position="304"/>
        <end position="317"/>
    </location>
</feature>
<feature type="compositionally biased region" description="Polar residues" evidence="1">
    <location>
        <begin position="597"/>
        <end position="622"/>
    </location>
</feature>
<feature type="region of interest" description="Disordered" evidence="1">
    <location>
        <begin position="862"/>
        <end position="889"/>
    </location>
</feature>
<feature type="compositionally biased region" description="Low complexity" evidence="1">
    <location>
        <begin position="1569"/>
        <end position="1580"/>
    </location>
</feature>
<feature type="compositionally biased region" description="Polar residues" evidence="1">
    <location>
        <begin position="54"/>
        <end position="66"/>
    </location>
</feature>
<dbReference type="PANTHER" id="PTHR42105:SF1">
    <property type="entry name" value="TRANSALDOLASE"/>
    <property type="match status" value="1"/>
</dbReference>
<feature type="compositionally biased region" description="Polar residues" evidence="1">
    <location>
        <begin position="674"/>
        <end position="687"/>
    </location>
</feature>
<feature type="compositionally biased region" description="Basic residues" evidence="1">
    <location>
        <begin position="509"/>
        <end position="520"/>
    </location>
</feature>
<dbReference type="PANTHER" id="PTHR42105">
    <property type="entry name" value="DIM2-ASSOCIATED PROTEIN 1"/>
    <property type="match status" value="1"/>
</dbReference>
<proteinExistence type="predicted"/>
<feature type="region of interest" description="Disordered" evidence="1">
    <location>
        <begin position="1"/>
        <end position="70"/>
    </location>
</feature>
<feature type="compositionally biased region" description="Polar residues" evidence="1">
    <location>
        <begin position="1445"/>
        <end position="1455"/>
    </location>
</feature>
<dbReference type="Proteomes" id="UP001140510">
    <property type="component" value="Unassembled WGS sequence"/>
</dbReference>
<feature type="region of interest" description="Disordered" evidence="1">
    <location>
        <begin position="369"/>
        <end position="543"/>
    </location>
</feature>
<protein>
    <recommendedName>
        <fullName evidence="4">Transaldolase</fullName>
    </recommendedName>
</protein>
<feature type="region of interest" description="Disordered" evidence="1">
    <location>
        <begin position="922"/>
        <end position="942"/>
    </location>
</feature>
<accession>A0A9W8ZD95</accession>
<feature type="region of interest" description="Disordered" evidence="1">
    <location>
        <begin position="981"/>
        <end position="1013"/>
    </location>
</feature>
<feature type="region of interest" description="Disordered" evidence="1">
    <location>
        <begin position="667"/>
        <end position="767"/>
    </location>
</feature>
<feature type="region of interest" description="Disordered" evidence="1">
    <location>
        <begin position="1307"/>
        <end position="1667"/>
    </location>
</feature>
<feature type="compositionally biased region" description="Polar residues" evidence="1">
    <location>
        <begin position="1748"/>
        <end position="1762"/>
    </location>
</feature>
<feature type="compositionally biased region" description="Low complexity" evidence="1">
    <location>
        <begin position="571"/>
        <end position="580"/>
    </location>
</feature>
<feature type="compositionally biased region" description="Basic and acidic residues" evidence="1">
    <location>
        <begin position="206"/>
        <end position="219"/>
    </location>
</feature>
<evidence type="ECO:0008006" key="4">
    <source>
        <dbReference type="Google" id="ProtNLM"/>
    </source>
</evidence>
<feature type="compositionally biased region" description="Polar residues" evidence="1">
    <location>
        <begin position="118"/>
        <end position="129"/>
    </location>
</feature>
<feature type="compositionally biased region" description="Polar residues" evidence="1">
    <location>
        <begin position="1602"/>
        <end position="1617"/>
    </location>
</feature>
<feature type="compositionally biased region" description="Low complexity" evidence="1">
    <location>
        <begin position="1464"/>
        <end position="1475"/>
    </location>
</feature>
<feature type="compositionally biased region" description="Basic and acidic residues" evidence="1">
    <location>
        <begin position="274"/>
        <end position="286"/>
    </location>
</feature>
<dbReference type="EMBL" id="JAPEVA010000044">
    <property type="protein sequence ID" value="KAJ4404290.1"/>
    <property type="molecule type" value="Genomic_DNA"/>
</dbReference>
<evidence type="ECO:0000313" key="2">
    <source>
        <dbReference type="EMBL" id="KAJ4404290.1"/>
    </source>
</evidence>
<comment type="caution">
    <text evidence="2">The sequence shown here is derived from an EMBL/GenBank/DDBJ whole genome shotgun (WGS) entry which is preliminary data.</text>
</comment>
<reference evidence="2" key="1">
    <citation type="submission" date="2022-10" db="EMBL/GenBank/DDBJ databases">
        <title>Tapping the CABI collections for fungal endophytes: first genome assemblies for Collariella, Neodidymelliopsis, Ascochyta clinopodiicola, Didymella pomorum, Didymosphaeria variabile, Neocosmospora piperis and Neocucurbitaria cava.</title>
        <authorList>
            <person name="Hill R."/>
        </authorList>
    </citation>
    <scope>NUCLEOTIDE SEQUENCE</scope>
    <source>
        <strain evidence="2">IMI 355091</strain>
    </source>
</reference>
<feature type="compositionally biased region" description="Basic and acidic residues" evidence="1">
    <location>
        <begin position="1381"/>
        <end position="1390"/>
    </location>
</feature>
<feature type="region of interest" description="Disordered" evidence="1">
    <location>
        <begin position="201"/>
        <end position="337"/>
    </location>
</feature>
<dbReference type="OrthoDB" id="5382102at2759"/>
<feature type="compositionally biased region" description="Basic and acidic residues" evidence="1">
    <location>
        <begin position="369"/>
        <end position="379"/>
    </location>
</feature>
<organism evidence="2 3">
    <name type="scientific">Didymella pomorum</name>
    <dbReference type="NCBI Taxonomy" id="749634"/>
    <lineage>
        <taxon>Eukaryota</taxon>
        <taxon>Fungi</taxon>
        <taxon>Dikarya</taxon>
        <taxon>Ascomycota</taxon>
        <taxon>Pezizomycotina</taxon>
        <taxon>Dothideomycetes</taxon>
        <taxon>Pleosporomycetidae</taxon>
        <taxon>Pleosporales</taxon>
        <taxon>Pleosporineae</taxon>
        <taxon>Didymellaceae</taxon>
        <taxon>Didymella</taxon>
    </lineage>
</organism>
<name>A0A9W8ZD95_9PLEO</name>
<feature type="compositionally biased region" description="Basic and acidic residues" evidence="1">
    <location>
        <begin position="1487"/>
        <end position="1508"/>
    </location>
</feature>
<feature type="compositionally biased region" description="Basic and acidic residues" evidence="1">
    <location>
        <begin position="419"/>
        <end position="436"/>
    </location>
</feature>
<feature type="compositionally biased region" description="Polar residues" evidence="1">
    <location>
        <begin position="1404"/>
        <end position="1417"/>
    </location>
</feature>
<feature type="compositionally biased region" description="Low complexity" evidence="1">
    <location>
        <begin position="257"/>
        <end position="271"/>
    </location>
</feature>
<feature type="region of interest" description="Disordered" evidence="1">
    <location>
        <begin position="561"/>
        <end position="644"/>
    </location>
</feature>
<evidence type="ECO:0000256" key="1">
    <source>
        <dbReference type="SAM" id="MobiDB-lite"/>
    </source>
</evidence>
<feature type="compositionally biased region" description="Polar residues" evidence="1">
    <location>
        <begin position="704"/>
        <end position="738"/>
    </location>
</feature>
<feature type="compositionally biased region" description="Low complexity" evidence="1">
    <location>
        <begin position="482"/>
        <end position="494"/>
    </location>
</feature>
<feature type="compositionally biased region" description="Polar residues" evidence="1">
    <location>
        <begin position="752"/>
        <end position="764"/>
    </location>
</feature>
<sequence>MGYEARPPLPAPTEPSTLSSADHEDLPLRDDVDTNVSARTDKTSYSIPEDGTPITINTTHPTATKTSLHKKYPSQTSLLIEYFEAGKENGKTRSRPSVRVRVTPSSRKKNRQGIDQVHLTQTSKNSTKPAYTRRISLQQNNPTVAQTQEYSDGSTVSSLPPVDIEVLHHASDLSSDRHFVPMAMTSDISSMPADSMLEGTPQILAPERRRSRSLERDTVLTDSNVAESSELLKAPKHQRSRSMSKDRITQRVMEKLQQQQQAQAQAETSSSRTRKTEKTGRDELSSPRKSSRRHSRDVRGEEISTISGTDSSLLSSNADRKSAVPSVRSGVSTTSSINNPKLLATVEDAIRRLILPELNALKEENRTSKNRDKFERMSRDSGATYETVETTSSRDPSTSRRRVSKSSSTPNITGGKAKIVADRDDKPFEIASDKSSRKERRSSRGSTSDRTERSFVDSTSKTATRENSHKRRSGRAAREAEIAALAGSGLTAAALKKHTSREEAAEDRKHKKKHSSRSSRSRSVSVAESMEQEEFAKDVPPLPFIQSELHGSELTRDSILSAETETKNRSRSTSKSSTTTGAETPLREVPRGFAASGSHTPTRTTPTALQRTIGTSHGNQSIEDIRLKSPMSDRSYGSKSRGMGPASLEAAAAAKARAIERSETQASHYEIIGTTPTRGLSPIQSEASYREDVHTSGSPRRLRTSQSAASVSSLGRQVERQPSNLSIGTLESTASTKAARTRKRPQGVNLESVRSTMGSPQTPKTPRDAELFFEQNHEQNEMYRRELEESSQLSENFPVNYNRLTNYTDDSEGVQYLDHEQKVDLTHQDIRRVDASPEYVHTPIAVESAVASLHEPSSISVRSSAVSSPLREPISSPIKKSRLSQVSPAPSEDHILHIEEHEIPSGERWGALREKAEAFAYQQHPQDNSPRQSIAQSIDEQPEMHHSAFPVQDHMMPEIGYGLDNESEISTNPSIIQGPLNGGDGYYDHTQNYEQHDHTSTRQSSKHSFNKGAALGTGAGAAAVAAAAAHHLHNRSPSIDEQHQATVEDDLESYTGESFAGYEGQPEYAQSNRTPLSGTTGWRDEGYQSANQREGYTPQNRNHSKVFDDEFADDFDETPLDGEDTFASNAKHGRQFSGNSHGMASPLYDAATGKGIDRIQSKDIVALMDHLTVRDAQRNARDTEILVTLVRSAAEMRNQLDELKGFIKVQDNMIMNTTEKRVDVAEQRILSGPRPQPQAFGASRGPRSASDDLEAEAKKKNVFKRALKGLSMKGDSDIKNIEAMLMQLLGDVEGLKQVQQLQLDQSNRTNSLTSYENLRASGDPGYEPEGRANTDNSPNQSGYLSNPASSSRRINDLHSGYDVVQTNRISTVHEDDEEYLEREPRYENTERMTTPTQEAYHGRSLSQEKVSPQAARTSQDDTPKKKEKHKSNSSSIFGIPKISRWSKTTSSTEPRNSVEKRPYSSHSRSSSQKSFDSYDDEYSANGDRPRTADDRSLRSRESRDDRSFRSSVRSPSPLIPEDPYELEDPKYHAHRNSLNLQHPQPRAGPTGRHQNHLETEAQMYIPDNVSGVSGVSGSGVQSPDYDQWGSMPSLARNRMSAGGNSNNYNPGNLSPISSDGGYSGHSASEQTGRLATGANGYASQGQQQQQPKVVDDGPLIPPNSGVLAGYGQARSMYSSPNEFGSQGVLTPLAPIAEVRYSLETDRGHYRGSPTPSPRPSSAHLRASTQKPTGPRPMGARSPAPGAAHTSSPLRQSQQQYSHDLSRDDTVIRRKPMSHADTESLLSYATTRDGSDDETF</sequence>
<feature type="compositionally biased region" description="Polar residues" evidence="1">
    <location>
        <begin position="34"/>
        <end position="46"/>
    </location>
</feature>
<keyword evidence="3" id="KW-1185">Reference proteome</keyword>
<evidence type="ECO:0000313" key="3">
    <source>
        <dbReference type="Proteomes" id="UP001140510"/>
    </source>
</evidence>
<feature type="region of interest" description="Disordered" evidence="1">
    <location>
        <begin position="1057"/>
        <end position="1086"/>
    </location>
</feature>
<feature type="compositionally biased region" description="Basic and acidic residues" evidence="1">
    <location>
        <begin position="21"/>
        <end position="32"/>
    </location>
</feature>